<protein>
    <submittedName>
        <fullName evidence="1">Uncharacterized protein</fullName>
    </submittedName>
</protein>
<name>A0A811NPB9_9POAL</name>
<sequence>MLVLDEATMEFSRVPFLTDNNDNTGGPYDRWSFRVIGGKDSHAPRVVRLVSNELMVLVEHQQGQGGDKWWVVEKLVRLPEATLGLEGRKQRFFQRNAMIVAAHETYVLVTPREKTWLFSVELETLHVEREHQRNKYAGMAHPFQLPLPPSLMACAQHGRRRQS</sequence>
<organism evidence="1 2">
    <name type="scientific">Miscanthus lutarioriparius</name>
    <dbReference type="NCBI Taxonomy" id="422564"/>
    <lineage>
        <taxon>Eukaryota</taxon>
        <taxon>Viridiplantae</taxon>
        <taxon>Streptophyta</taxon>
        <taxon>Embryophyta</taxon>
        <taxon>Tracheophyta</taxon>
        <taxon>Spermatophyta</taxon>
        <taxon>Magnoliopsida</taxon>
        <taxon>Liliopsida</taxon>
        <taxon>Poales</taxon>
        <taxon>Poaceae</taxon>
        <taxon>PACMAD clade</taxon>
        <taxon>Panicoideae</taxon>
        <taxon>Andropogonodae</taxon>
        <taxon>Andropogoneae</taxon>
        <taxon>Saccharinae</taxon>
        <taxon>Miscanthus</taxon>
    </lineage>
</organism>
<reference evidence="1" key="1">
    <citation type="submission" date="2020-10" db="EMBL/GenBank/DDBJ databases">
        <authorList>
            <person name="Han B."/>
            <person name="Lu T."/>
            <person name="Zhao Q."/>
            <person name="Huang X."/>
            <person name="Zhao Y."/>
        </authorList>
    </citation>
    <scope>NUCLEOTIDE SEQUENCE</scope>
</reference>
<evidence type="ECO:0000313" key="2">
    <source>
        <dbReference type="Proteomes" id="UP000604825"/>
    </source>
</evidence>
<dbReference type="PANTHER" id="PTHR33207">
    <property type="entry name" value="F-BOX DOMAIN CONTAINING PROTEIN-RELATED"/>
    <property type="match status" value="1"/>
</dbReference>
<dbReference type="EMBL" id="CAJGYO010000004">
    <property type="protein sequence ID" value="CAD6225306.1"/>
    <property type="molecule type" value="Genomic_DNA"/>
</dbReference>
<proteinExistence type="predicted"/>
<comment type="caution">
    <text evidence="1">The sequence shown here is derived from an EMBL/GenBank/DDBJ whole genome shotgun (WGS) entry which is preliminary data.</text>
</comment>
<dbReference type="OrthoDB" id="674561at2759"/>
<accession>A0A811NPB9</accession>
<dbReference type="Proteomes" id="UP000604825">
    <property type="component" value="Unassembled WGS sequence"/>
</dbReference>
<keyword evidence="2" id="KW-1185">Reference proteome</keyword>
<gene>
    <name evidence="1" type="ORF">NCGR_LOCUS17413</name>
</gene>
<dbReference type="AlphaFoldDB" id="A0A811NPB9"/>
<evidence type="ECO:0000313" key="1">
    <source>
        <dbReference type="EMBL" id="CAD6225306.1"/>
    </source>
</evidence>